<dbReference type="EMBL" id="CABVLU010000004">
    <property type="protein sequence ID" value="VVT56837.1"/>
    <property type="molecule type" value="Genomic_DNA"/>
</dbReference>
<protein>
    <submittedName>
        <fullName evidence="1">Uncharacterized protein</fullName>
    </submittedName>
</protein>
<proteinExistence type="predicted"/>
<dbReference type="RefSeq" id="XP_031855929.1">
    <property type="nucleotide sequence ID" value="XM_032000038.1"/>
</dbReference>
<dbReference type="AlphaFoldDB" id="A0A5E8BZC5"/>
<reference evidence="1 2" key="1">
    <citation type="submission" date="2019-09" db="EMBL/GenBank/DDBJ databases">
        <authorList>
            <person name="Brejova B."/>
        </authorList>
    </citation>
    <scope>NUCLEOTIDE SEQUENCE [LARGE SCALE GENOMIC DNA]</scope>
</reference>
<keyword evidence="2" id="KW-1185">Reference proteome</keyword>
<name>A0A5E8BZC5_9ASCO</name>
<dbReference type="GeneID" id="43584138"/>
<organism evidence="1 2">
    <name type="scientific">Magnusiomyces paraingens</name>
    <dbReference type="NCBI Taxonomy" id="2606893"/>
    <lineage>
        <taxon>Eukaryota</taxon>
        <taxon>Fungi</taxon>
        <taxon>Dikarya</taxon>
        <taxon>Ascomycota</taxon>
        <taxon>Saccharomycotina</taxon>
        <taxon>Dipodascomycetes</taxon>
        <taxon>Dipodascales</taxon>
        <taxon>Dipodascaceae</taxon>
        <taxon>Magnusiomyces</taxon>
    </lineage>
</organism>
<evidence type="ECO:0000313" key="1">
    <source>
        <dbReference type="EMBL" id="VVT56837.1"/>
    </source>
</evidence>
<accession>A0A5E8BZC5</accession>
<evidence type="ECO:0000313" key="2">
    <source>
        <dbReference type="Proteomes" id="UP000398389"/>
    </source>
</evidence>
<dbReference type="Proteomes" id="UP000398389">
    <property type="component" value="Unassembled WGS sequence"/>
</dbReference>
<sequence length="502" mass="57122">MTNQSTYQFQNINFDEQMFGQSGEFDISRVFSTMDSPNPVSVTDSTASSGTIVATDGPIDQAQFNDPFTLLGTQDNFEQLMAPAQPESEKTTPGESPDPIYISPIMSVSSSPQQVGPTDPLKEIYTEIHQNISHNQEPTEEPQQIQQPIAVIDNIPFNDINFFQPFGSTPADFSDNLQTELPDDFLQNFYLPNNSEMLNFPILEEFTIPLVNNQTLDSTTIVEPIDQSTAVSYISETTPVAQPMVPITFPEPQPVAELIVESPTQLITQEIFENTVSEQETSPTENNVIPVSTTPTSVIAQMFPQKQVDFSFSSFTQNFIPICTLETSTYNFNFSRFTTFSNFERELKRSIRRPGESAKEFDIKLKKFVTDQLQVFSYHHSYLVLDSPAHKKLCDEIDSFIGKSLPTKIINLQNKLKERVAKSRTYKAKLEWALKWIFYLERLNSICHRERKQGLFGPSYITAYKTINQLFVEVDKEIFIKTNEMEEVTRTFDYYKLVVAVA</sequence>
<gene>
    <name evidence="1" type="ORF">SAPINGB_P005324</name>
</gene>